<gene>
    <name evidence="2" type="ORF">Q4Q35_09470</name>
</gene>
<keyword evidence="3" id="KW-1185">Reference proteome</keyword>
<accession>A0ABT8WA66</accession>
<reference evidence="2" key="1">
    <citation type="submission" date="2023-07" db="EMBL/GenBank/DDBJ databases">
        <title>Two novel species in the genus Flavivirga.</title>
        <authorList>
            <person name="Kwon K."/>
        </authorList>
    </citation>
    <scope>NUCLEOTIDE SEQUENCE</scope>
    <source>
        <strain evidence="2">KCTC 52353</strain>
    </source>
</reference>
<feature type="signal peptide" evidence="1">
    <location>
        <begin position="1"/>
        <end position="20"/>
    </location>
</feature>
<organism evidence="2 3">
    <name type="scientific">Flavivirga aquimarina</name>
    <dbReference type="NCBI Taxonomy" id="2027862"/>
    <lineage>
        <taxon>Bacteria</taxon>
        <taxon>Pseudomonadati</taxon>
        <taxon>Bacteroidota</taxon>
        <taxon>Flavobacteriia</taxon>
        <taxon>Flavobacteriales</taxon>
        <taxon>Flavobacteriaceae</taxon>
        <taxon>Flavivirga</taxon>
    </lineage>
</organism>
<feature type="chain" id="PRO_5046116455" description="PEP-CTERM sorting domain-containing protein" evidence="1">
    <location>
        <begin position="21"/>
        <end position="181"/>
    </location>
</feature>
<feature type="non-terminal residue" evidence="2">
    <location>
        <position position="181"/>
    </location>
</feature>
<evidence type="ECO:0000313" key="3">
    <source>
        <dbReference type="Proteomes" id="UP001176883"/>
    </source>
</evidence>
<protein>
    <recommendedName>
        <fullName evidence="4">PEP-CTERM sorting domain-containing protein</fullName>
    </recommendedName>
</protein>
<dbReference type="Proteomes" id="UP001176883">
    <property type="component" value="Unassembled WGS sequence"/>
</dbReference>
<dbReference type="EMBL" id="JAUOEK010000107">
    <property type="protein sequence ID" value="MDO5970037.1"/>
    <property type="molecule type" value="Genomic_DNA"/>
</dbReference>
<evidence type="ECO:0000256" key="1">
    <source>
        <dbReference type="SAM" id="SignalP"/>
    </source>
</evidence>
<name>A0ABT8WA66_9FLAO</name>
<evidence type="ECO:0008006" key="4">
    <source>
        <dbReference type="Google" id="ProtNLM"/>
    </source>
</evidence>
<keyword evidence="1" id="KW-0732">Signal</keyword>
<proteinExistence type="predicted"/>
<dbReference type="RefSeq" id="WP_303277730.1">
    <property type="nucleotide sequence ID" value="NZ_JAUOEK010000107.1"/>
</dbReference>
<comment type="caution">
    <text evidence="2">The sequence shown here is derived from an EMBL/GenBank/DDBJ whole genome shotgun (WGS) entry which is preliminary data.</text>
</comment>
<sequence length="181" mass="18764">MKKATILFAVLTVAFNVVNAQTVFGFENASENGDTIEETIDGITVTISGDPSLYFGDAADFAGSSGNVVATNAQTNSVTFTFNQAVDVNSILPLNVFGQTLDYTFTPTGGGANSPVVVPITSGSAPGAVSVDLNWTNVTSFTVSASELAAFTFDNLSVAGNNSSTIFGWETAVDVNDEHKL</sequence>
<evidence type="ECO:0000313" key="2">
    <source>
        <dbReference type="EMBL" id="MDO5970037.1"/>
    </source>
</evidence>